<protein>
    <submittedName>
        <fullName evidence="3">Bug family tripartite tricarboxylate transporter substrate binding protein</fullName>
    </submittedName>
</protein>
<dbReference type="Gene3D" id="3.40.190.150">
    <property type="entry name" value="Bordetella uptake gene, domain 1"/>
    <property type="match status" value="1"/>
</dbReference>
<dbReference type="InterPro" id="IPR005064">
    <property type="entry name" value="BUG"/>
</dbReference>
<evidence type="ECO:0000256" key="2">
    <source>
        <dbReference type="SAM" id="SignalP"/>
    </source>
</evidence>
<dbReference type="InterPro" id="IPR006311">
    <property type="entry name" value="TAT_signal"/>
</dbReference>
<evidence type="ECO:0000256" key="1">
    <source>
        <dbReference type="ARBA" id="ARBA00006987"/>
    </source>
</evidence>
<dbReference type="Pfam" id="PF03401">
    <property type="entry name" value="TctC"/>
    <property type="match status" value="1"/>
</dbReference>
<dbReference type="RefSeq" id="WP_382202210.1">
    <property type="nucleotide sequence ID" value="NZ_JBHTBZ010000043.1"/>
</dbReference>
<evidence type="ECO:0000313" key="3">
    <source>
        <dbReference type="EMBL" id="MFC7461762.1"/>
    </source>
</evidence>
<name>A0ABW2SFW0_9BURK</name>
<dbReference type="PANTHER" id="PTHR42928:SF5">
    <property type="entry name" value="BLR1237 PROTEIN"/>
    <property type="match status" value="1"/>
</dbReference>
<comment type="caution">
    <text evidence="3">The sequence shown here is derived from an EMBL/GenBank/DDBJ whole genome shotgun (WGS) entry which is preliminary data.</text>
</comment>
<feature type="signal peptide" evidence="2">
    <location>
        <begin position="1"/>
        <end position="29"/>
    </location>
</feature>
<comment type="similarity">
    <text evidence="1">Belongs to the UPF0065 (bug) family.</text>
</comment>
<keyword evidence="2" id="KW-0732">Signal</keyword>
<dbReference type="PANTHER" id="PTHR42928">
    <property type="entry name" value="TRICARBOXYLATE-BINDING PROTEIN"/>
    <property type="match status" value="1"/>
</dbReference>
<gene>
    <name evidence="3" type="ORF">ACFQU0_15110</name>
</gene>
<dbReference type="Proteomes" id="UP001596457">
    <property type="component" value="Unassembled WGS sequence"/>
</dbReference>
<dbReference type="EMBL" id="JBHTBZ010000043">
    <property type="protein sequence ID" value="MFC7461762.1"/>
    <property type="molecule type" value="Genomic_DNA"/>
</dbReference>
<evidence type="ECO:0000313" key="4">
    <source>
        <dbReference type="Proteomes" id="UP001596457"/>
    </source>
</evidence>
<accession>A0ABW2SFW0</accession>
<dbReference type="Gene3D" id="3.40.190.10">
    <property type="entry name" value="Periplasmic binding protein-like II"/>
    <property type="match status" value="1"/>
</dbReference>
<sequence>MTPTTTSRRQLLSGAAALGLMAALPSAWAQATWPTRPVRIVVPFAPGGTTDLLARALAPELSRAFGQPFTVDNRAGAGGNIGAELVAKAEKDGYTFLMGTVGTHGINKALYKSLPYDPQKDFAPVTLVAGVPNVMVMNTDKARALNIQNVADFIRHAKANPGRLNMASSGNGTSIHLAGELFKNQTGIFMTHIPYRGSGPALSDMLAGTMDVMFDNLPSAMPHIKAGKLTAFAVTSGQRSAALPDVPTVAEAGKLNGFEASSWFGLLAPAGTPPDIVNRVQQEVAKALNLPAVKERLLSQGAIPSGNTPQEFARLIDSEITKWAGVVKASGAKVD</sequence>
<dbReference type="CDD" id="cd13578">
    <property type="entry name" value="PBP2_Bug27"/>
    <property type="match status" value="1"/>
</dbReference>
<proteinExistence type="inferred from homology"/>
<dbReference type="SUPFAM" id="SSF53850">
    <property type="entry name" value="Periplasmic binding protein-like II"/>
    <property type="match status" value="1"/>
</dbReference>
<dbReference type="InterPro" id="IPR042100">
    <property type="entry name" value="Bug_dom1"/>
</dbReference>
<dbReference type="PROSITE" id="PS51318">
    <property type="entry name" value="TAT"/>
    <property type="match status" value="1"/>
</dbReference>
<reference evidence="4" key="1">
    <citation type="journal article" date="2019" name="Int. J. Syst. Evol. Microbiol.">
        <title>The Global Catalogue of Microorganisms (GCM) 10K type strain sequencing project: providing services to taxonomists for standard genome sequencing and annotation.</title>
        <authorList>
            <consortium name="The Broad Institute Genomics Platform"/>
            <consortium name="The Broad Institute Genome Sequencing Center for Infectious Disease"/>
            <person name="Wu L."/>
            <person name="Ma J."/>
        </authorList>
    </citation>
    <scope>NUCLEOTIDE SEQUENCE [LARGE SCALE GENOMIC DNA]</scope>
    <source>
        <strain evidence="4">CCUG 53903</strain>
    </source>
</reference>
<organism evidence="3 4">
    <name type="scientific">Hydrogenophaga defluvii</name>
    <dbReference type="NCBI Taxonomy" id="249410"/>
    <lineage>
        <taxon>Bacteria</taxon>
        <taxon>Pseudomonadati</taxon>
        <taxon>Pseudomonadota</taxon>
        <taxon>Betaproteobacteria</taxon>
        <taxon>Burkholderiales</taxon>
        <taxon>Comamonadaceae</taxon>
        <taxon>Hydrogenophaga</taxon>
    </lineage>
</organism>
<dbReference type="PIRSF" id="PIRSF017082">
    <property type="entry name" value="YflP"/>
    <property type="match status" value="1"/>
</dbReference>
<feature type="chain" id="PRO_5046557855" evidence="2">
    <location>
        <begin position="30"/>
        <end position="335"/>
    </location>
</feature>
<keyword evidence="4" id="KW-1185">Reference proteome</keyword>